<accession>A0ACC0B535</accession>
<keyword evidence="2" id="KW-1185">Reference proteome</keyword>
<dbReference type="EMBL" id="CM044704">
    <property type="protein sequence ID" value="KAI5667737.1"/>
    <property type="molecule type" value="Genomic_DNA"/>
</dbReference>
<sequence>MEAETMTAAGEEEKQHIKSRIERAICSRLHYFKENDNTITMVSVRRLLEEDLGFEKYALDVHKKFIKQFIEEHLYCDDSGFKKSEENVHKQSDSSAGEVMESPKKHEKDKELSGATPKDEPNMEDDSPIMGVLTSKVEAVNPQAIETSESTIKKAILERADHIRANSEALTLAGARRLLEEDLGLHKNALEPYKKFINNQIEEVLHPPTISKSVTGRKKEGSGTCPSNEGRSCPKDRRSNEVKDASETRKKTLKRSRTENEPDNSSKKSKVAKKQAEENSEGENGDVSENGRSESPAEKPAKKPQSTHVYGKHVEHLKSIIKACGMSVPPSVYKKAKQVPDSKRETFLTKELEDILSKEGLSCNPSDKEIKEVRKRKERAKELEGIDISNIVTSSRRRTTSSFMATPAHERQEGGRNNAKDSKGNKVKSSNSDKNGEDSSPKGEDKKEEEEEKEEDDEEEEDDDDGGDDDDDNDDDSENEDFKGDDTDSD</sequence>
<organism evidence="1 2">
    <name type="scientific">Catharanthus roseus</name>
    <name type="common">Madagascar periwinkle</name>
    <name type="synonym">Vinca rosea</name>
    <dbReference type="NCBI Taxonomy" id="4058"/>
    <lineage>
        <taxon>Eukaryota</taxon>
        <taxon>Viridiplantae</taxon>
        <taxon>Streptophyta</taxon>
        <taxon>Embryophyta</taxon>
        <taxon>Tracheophyta</taxon>
        <taxon>Spermatophyta</taxon>
        <taxon>Magnoliopsida</taxon>
        <taxon>eudicotyledons</taxon>
        <taxon>Gunneridae</taxon>
        <taxon>Pentapetalae</taxon>
        <taxon>asterids</taxon>
        <taxon>lamiids</taxon>
        <taxon>Gentianales</taxon>
        <taxon>Apocynaceae</taxon>
        <taxon>Rauvolfioideae</taxon>
        <taxon>Vinceae</taxon>
        <taxon>Catharanthinae</taxon>
        <taxon>Catharanthus</taxon>
    </lineage>
</organism>
<proteinExistence type="predicted"/>
<reference evidence="2" key="1">
    <citation type="journal article" date="2023" name="Nat. Plants">
        <title>Single-cell RNA sequencing provides a high-resolution roadmap for understanding the multicellular compartmentation of specialized metabolism.</title>
        <authorList>
            <person name="Sun S."/>
            <person name="Shen X."/>
            <person name="Li Y."/>
            <person name="Li Y."/>
            <person name="Wang S."/>
            <person name="Li R."/>
            <person name="Zhang H."/>
            <person name="Shen G."/>
            <person name="Guo B."/>
            <person name="Wei J."/>
            <person name="Xu J."/>
            <person name="St-Pierre B."/>
            <person name="Chen S."/>
            <person name="Sun C."/>
        </authorList>
    </citation>
    <scope>NUCLEOTIDE SEQUENCE [LARGE SCALE GENOMIC DNA]</scope>
</reference>
<name>A0ACC0B535_CATRO</name>
<dbReference type="Proteomes" id="UP001060085">
    <property type="component" value="Linkage Group LG04"/>
</dbReference>
<evidence type="ECO:0000313" key="2">
    <source>
        <dbReference type="Proteomes" id="UP001060085"/>
    </source>
</evidence>
<protein>
    <submittedName>
        <fullName evidence="1">Uncharacterized protein</fullName>
    </submittedName>
</protein>
<gene>
    <name evidence="1" type="ORF">M9H77_17590</name>
</gene>
<comment type="caution">
    <text evidence="1">The sequence shown here is derived from an EMBL/GenBank/DDBJ whole genome shotgun (WGS) entry which is preliminary data.</text>
</comment>
<evidence type="ECO:0000313" key="1">
    <source>
        <dbReference type="EMBL" id="KAI5667737.1"/>
    </source>
</evidence>